<protein>
    <recommendedName>
        <fullName evidence="4 5">Large ribosomal subunit protein eL32</fullName>
    </recommendedName>
</protein>
<comment type="caution">
    <text evidence="6">The sequence shown here is derived from an EMBL/GenBank/DDBJ whole genome shotgun (WGS) entry which is preliminary data.</text>
</comment>
<name>A0A7C4B9E4_THEPE</name>
<evidence type="ECO:0000256" key="3">
    <source>
        <dbReference type="ARBA" id="ARBA00023274"/>
    </source>
</evidence>
<dbReference type="GO" id="GO:0006412">
    <property type="term" value="P:translation"/>
    <property type="evidence" value="ECO:0007669"/>
    <property type="project" value="UniProtKB-UniRule"/>
</dbReference>
<dbReference type="GO" id="GO:0022625">
    <property type="term" value="C:cytosolic large ribosomal subunit"/>
    <property type="evidence" value="ECO:0007669"/>
    <property type="project" value="TreeGrafter"/>
</dbReference>
<evidence type="ECO:0000256" key="2">
    <source>
        <dbReference type="ARBA" id="ARBA00022980"/>
    </source>
</evidence>
<sequence length="142" mass="16252">MSGGEQAQAAAPGPQLPSEVERALRLREEIKARKPEFIRMNSWFLKRLGDSWRSPRHSLDNKIRLQRKGYPPMVKIGYRGPKLARRLHPSGYEEVIVHNPEELERIDPKRQAVRIASSVGRRKRAEIIKRAEELGITVLNAG</sequence>
<evidence type="ECO:0000256" key="4">
    <source>
        <dbReference type="ARBA" id="ARBA00035229"/>
    </source>
</evidence>
<comment type="similarity">
    <text evidence="1 5">Belongs to the eukaryotic ribosomal protein eL32 family.</text>
</comment>
<gene>
    <name evidence="5" type="primary">rpl32e</name>
    <name evidence="6" type="ORF">ENV17_02495</name>
</gene>
<dbReference type="AlphaFoldDB" id="A0A7C4B9E4"/>
<evidence type="ECO:0000313" key="6">
    <source>
        <dbReference type="EMBL" id="HGI43242.1"/>
    </source>
</evidence>
<dbReference type="InterPro" id="IPR036351">
    <property type="entry name" value="Ribosomal_eL32_sf"/>
</dbReference>
<evidence type="ECO:0000256" key="1">
    <source>
        <dbReference type="ARBA" id="ARBA00008431"/>
    </source>
</evidence>
<dbReference type="PANTHER" id="PTHR23413">
    <property type="entry name" value="60S RIBOSOMAL PROTEIN L32 AND DNA-DIRECTED RNA POLYMERASE II, SUBUNIT N"/>
    <property type="match status" value="1"/>
</dbReference>
<dbReference type="Pfam" id="PF01655">
    <property type="entry name" value="Ribosomal_L32e"/>
    <property type="match status" value="1"/>
</dbReference>
<dbReference type="GO" id="GO:0003735">
    <property type="term" value="F:structural constituent of ribosome"/>
    <property type="evidence" value="ECO:0007669"/>
    <property type="project" value="InterPro"/>
</dbReference>
<keyword evidence="3 5" id="KW-0687">Ribonucleoprotein</keyword>
<evidence type="ECO:0000256" key="5">
    <source>
        <dbReference type="HAMAP-Rule" id="MF_00810"/>
    </source>
</evidence>
<reference evidence="6" key="1">
    <citation type="journal article" date="2020" name="mSystems">
        <title>Genome- and Community-Level Interaction Insights into Carbon Utilization and Element Cycling Functions of Hydrothermarchaeota in Hydrothermal Sediment.</title>
        <authorList>
            <person name="Zhou Z."/>
            <person name="Liu Y."/>
            <person name="Xu W."/>
            <person name="Pan J."/>
            <person name="Luo Z.H."/>
            <person name="Li M."/>
        </authorList>
    </citation>
    <scope>NUCLEOTIDE SEQUENCE [LARGE SCALE GENOMIC DNA]</scope>
    <source>
        <strain evidence="6">SpSt-735</strain>
    </source>
</reference>
<organism evidence="6">
    <name type="scientific">Thermofilum pendens</name>
    <dbReference type="NCBI Taxonomy" id="2269"/>
    <lineage>
        <taxon>Archaea</taxon>
        <taxon>Thermoproteota</taxon>
        <taxon>Thermoprotei</taxon>
        <taxon>Thermofilales</taxon>
        <taxon>Thermofilaceae</taxon>
        <taxon>Thermofilum</taxon>
    </lineage>
</organism>
<dbReference type="PANTHER" id="PTHR23413:SF1">
    <property type="entry name" value="RIBOSOMAL PROTEIN L32"/>
    <property type="match status" value="1"/>
</dbReference>
<dbReference type="CDD" id="cd00513">
    <property type="entry name" value="Ribosomal_L32_L32e"/>
    <property type="match status" value="1"/>
</dbReference>
<keyword evidence="2 5" id="KW-0689">Ribosomal protein</keyword>
<proteinExistence type="inferred from homology"/>
<dbReference type="HAMAP" id="MF_00810">
    <property type="entry name" value="Ribosomal_eL32"/>
    <property type="match status" value="1"/>
</dbReference>
<dbReference type="SMART" id="SM01393">
    <property type="entry name" value="Ribosomal_L32e"/>
    <property type="match status" value="1"/>
</dbReference>
<dbReference type="NCBIfam" id="NF006332">
    <property type="entry name" value="PRK08562.1"/>
    <property type="match status" value="1"/>
</dbReference>
<dbReference type="SUPFAM" id="SSF52042">
    <property type="entry name" value="Ribosomal protein L32e"/>
    <property type="match status" value="1"/>
</dbReference>
<dbReference type="EMBL" id="DTFI01000071">
    <property type="protein sequence ID" value="HGI43242.1"/>
    <property type="molecule type" value="Genomic_DNA"/>
</dbReference>
<accession>A0A7C4B9E4</accession>
<dbReference type="InterPro" id="IPR001515">
    <property type="entry name" value="Ribosomal_eL32"/>
</dbReference>
<dbReference type="InterPro" id="IPR023654">
    <property type="entry name" value="Ribosomal_eL32_arc"/>
</dbReference>